<dbReference type="EMBL" id="PJVH01000067">
    <property type="protein sequence ID" value="RXU84513.1"/>
    <property type="molecule type" value="Genomic_DNA"/>
</dbReference>
<evidence type="ECO:0000259" key="2">
    <source>
        <dbReference type="Pfam" id="PF13392"/>
    </source>
</evidence>
<evidence type="ECO:0008006" key="5">
    <source>
        <dbReference type="Google" id="ProtNLM"/>
    </source>
</evidence>
<name>A0AB37VPZ6_ENTFC</name>
<dbReference type="Pfam" id="PF13392">
    <property type="entry name" value="HNH_3"/>
    <property type="match status" value="1"/>
</dbReference>
<dbReference type="Proteomes" id="UP000289562">
    <property type="component" value="Unassembled WGS sequence"/>
</dbReference>
<dbReference type="InterPro" id="IPR003615">
    <property type="entry name" value="HNH_nuc"/>
</dbReference>
<reference evidence="3 4" key="1">
    <citation type="submission" date="2017-12" db="EMBL/GenBank/DDBJ databases">
        <title>A pool of 800 enterococci isolated from chicken carcass rinse samples from New Zealand.</title>
        <authorList>
            <person name="Zhang J."/>
            <person name="Rogers L."/>
            <person name="Midwinter A."/>
            <person name="French N."/>
        </authorList>
    </citation>
    <scope>NUCLEOTIDE SEQUENCE [LARGE SCALE GENOMIC DNA]</scope>
    <source>
        <strain evidence="3 4">EN697</strain>
    </source>
</reference>
<dbReference type="SUPFAM" id="SSF54060">
    <property type="entry name" value="His-Me finger endonucleases"/>
    <property type="match status" value="1"/>
</dbReference>
<dbReference type="Pfam" id="PF07463">
    <property type="entry name" value="NUMOD4"/>
    <property type="match status" value="1"/>
</dbReference>
<comment type="caution">
    <text evidence="3">The sequence shown here is derived from an EMBL/GenBank/DDBJ whole genome shotgun (WGS) entry which is preliminary data.</text>
</comment>
<gene>
    <name evidence="3" type="ORF">CYQ77_12745</name>
</gene>
<feature type="domain" description="NUMOD4" evidence="1">
    <location>
        <begin position="5"/>
        <end position="52"/>
    </location>
</feature>
<dbReference type="RefSeq" id="WP_129160253.1">
    <property type="nucleotide sequence ID" value="NZ_PJVH01000067.1"/>
</dbReference>
<accession>A0AB37VPZ6</accession>
<dbReference type="Gene3D" id="3.90.75.20">
    <property type="match status" value="1"/>
</dbReference>
<dbReference type="InterPro" id="IPR010902">
    <property type="entry name" value="NUMOD4"/>
</dbReference>
<dbReference type="GO" id="GO:0016788">
    <property type="term" value="F:hydrolase activity, acting on ester bonds"/>
    <property type="evidence" value="ECO:0007669"/>
    <property type="project" value="InterPro"/>
</dbReference>
<proteinExistence type="predicted"/>
<sequence>MMQKEIWRPIKGYEGLYEISNLGKIKSNFRQGSTTDFLKISNNGNGYMMVRLCKNGKAKKYYLHRLLAQTFIDNPEDKPQVNHINENRSDNRLENLETAYGYKWRYE</sequence>
<evidence type="ECO:0000259" key="1">
    <source>
        <dbReference type="Pfam" id="PF07463"/>
    </source>
</evidence>
<dbReference type="AlphaFoldDB" id="A0AB37VPZ6"/>
<organism evidence="3 4">
    <name type="scientific">Enterococcus faecium</name>
    <name type="common">Streptococcus faecium</name>
    <dbReference type="NCBI Taxonomy" id="1352"/>
    <lineage>
        <taxon>Bacteria</taxon>
        <taxon>Bacillati</taxon>
        <taxon>Bacillota</taxon>
        <taxon>Bacilli</taxon>
        <taxon>Lactobacillales</taxon>
        <taxon>Enterococcaceae</taxon>
        <taxon>Enterococcus</taxon>
    </lineage>
</organism>
<feature type="domain" description="HNH nuclease" evidence="2">
    <location>
        <begin position="61"/>
        <end position="97"/>
    </location>
</feature>
<evidence type="ECO:0000313" key="4">
    <source>
        <dbReference type="Proteomes" id="UP000289562"/>
    </source>
</evidence>
<dbReference type="InterPro" id="IPR044925">
    <property type="entry name" value="His-Me_finger_sf"/>
</dbReference>
<evidence type="ECO:0000313" key="3">
    <source>
        <dbReference type="EMBL" id="RXU84513.1"/>
    </source>
</evidence>
<protein>
    <recommendedName>
        <fullName evidence="5">HNH endonuclease</fullName>
    </recommendedName>
</protein>